<dbReference type="EMBL" id="JACHHY010000002">
    <property type="protein sequence ID" value="MBB5017230.1"/>
    <property type="molecule type" value="Genomic_DNA"/>
</dbReference>
<keyword evidence="3" id="KW-1185">Reference proteome</keyword>
<dbReference type="PROSITE" id="PS51184">
    <property type="entry name" value="JMJC"/>
    <property type="match status" value="1"/>
</dbReference>
<evidence type="ECO:0000313" key="3">
    <source>
        <dbReference type="Proteomes" id="UP000575898"/>
    </source>
</evidence>
<gene>
    <name evidence="2" type="ORF">HNQ59_000492</name>
</gene>
<sequence>MQNYAYAMQTKLAMSDNWRGWIAENLLLNIPPESLVGTLVSNGYSPSLAQQEVLAAMNSPYVAAALRSMERLNNRLRKREWVLDIYRKLNQQRPNGGEIPRRHRLSRDEFYDQYFFTNRPVVITGMMDDWPALQKWNFDFFRQHYGDRQVEVQMGRSQDAQYEINCVQHKQTMRFGDYVDMVERAGKTNDFYMTANNSSQNKMALKELWDDVRLVPEYLNPDSPDTGFFWLGPAGTLTPFHHDLTNNFMAQVMGSKRVRLVPACEIANIYNHMHCYTEVDGGHIDYQRFPRMQQAQLMECTLSPGEILFLPIGCWHYVEGLAPSVTLSFINFQADNDYHSFYTTYQQV</sequence>
<feature type="domain" description="JmjC" evidence="1">
    <location>
        <begin position="204"/>
        <end position="348"/>
    </location>
</feature>
<dbReference type="InterPro" id="IPR041667">
    <property type="entry name" value="Cupin_8"/>
</dbReference>
<dbReference type="AlphaFoldDB" id="A0A840MFQ2"/>
<organism evidence="2 3">
    <name type="scientific">Chitinivorax tropicus</name>
    <dbReference type="NCBI Taxonomy" id="714531"/>
    <lineage>
        <taxon>Bacteria</taxon>
        <taxon>Pseudomonadati</taxon>
        <taxon>Pseudomonadota</taxon>
        <taxon>Betaproteobacteria</taxon>
        <taxon>Chitinivorax</taxon>
    </lineage>
</organism>
<proteinExistence type="predicted"/>
<dbReference type="Pfam" id="PF13621">
    <property type="entry name" value="Cupin_8"/>
    <property type="match status" value="1"/>
</dbReference>
<dbReference type="PANTHER" id="PTHR12461">
    <property type="entry name" value="HYPOXIA-INDUCIBLE FACTOR 1 ALPHA INHIBITOR-RELATED"/>
    <property type="match status" value="1"/>
</dbReference>
<evidence type="ECO:0000259" key="1">
    <source>
        <dbReference type="PROSITE" id="PS51184"/>
    </source>
</evidence>
<evidence type="ECO:0000313" key="2">
    <source>
        <dbReference type="EMBL" id="MBB5017230.1"/>
    </source>
</evidence>
<dbReference type="Gene3D" id="2.60.120.650">
    <property type="entry name" value="Cupin"/>
    <property type="match status" value="1"/>
</dbReference>
<reference evidence="2 3" key="1">
    <citation type="submission" date="2020-08" db="EMBL/GenBank/DDBJ databases">
        <title>Genomic Encyclopedia of Type Strains, Phase IV (KMG-IV): sequencing the most valuable type-strain genomes for metagenomic binning, comparative biology and taxonomic classification.</title>
        <authorList>
            <person name="Goeker M."/>
        </authorList>
    </citation>
    <scope>NUCLEOTIDE SEQUENCE [LARGE SCALE GENOMIC DNA]</scope>
    <source>
        <strain evidence="2 3">DSM 27165</strain>
    </source>
</reference>
<accession>A0A840MFQ2</accession>
<dbReference type="InterPro" id="IPR003347">
    <property type="entry name" value="JmjC_dom"/>
</dbReference>
<dbReference type="SMART" id="SM00558">
    <property type="entry name" value="JmjC"/>
    <property type="match status" value="1"/>
</dbReference>
<dbReference type="PANTHER" id="PTHR12461:SF105">
    <property type="entry name" value="HYPOXIA-INDUCIBLE FACTOR 1-ALPHA INHIBITOR"/>
    <property type="match status" value="1"/>
</dbReference>
<name>A0A840MFQ2_9PROT</name>
<dbReference type="RefSeq" id="WP_184034707.1">
    <property type="nucleotide sequence ID" value="NZ_JACHHY010000002.1"/>
</dbReference>
<protein>
    <recommendedName>
        <fullName evidence="1">JmjC domain-containing protein</fullName>
    </recommendedName>
</protein>
<comment type="caution">
    <text evidence="2">The sequence shown here is derived from an EMBL/GenBank/DDBJ whole genome shotgun (WGS) entry which is preliminary data.</text>
</comment>
<dbReference type="Proteomes" id="UP000575898">
    <property type="component" value="Unassembled WGS sequence"/>
</dbReference>
<dbReference type="SUPFAM" id="SSF51197">
    <property type="entry name" value="Clavaminate synthase-like"/>
    <property type="match status" value="1"/>
</dbReference>